<dbReference type="AlphaFoldDB" id="R7WC55"/>
<protein>
    <submittedName>
        <fullName evidence="1">Anthocyanidin 3-O-glucosyltransferase</fullName>
    </submittedName>
</protein>
<evidence type="ECO:0000313" key="1">
    <source>
        <dbReference type="EnsemblPlants" id="EMT15999"/>
    </source>
</evidence>
<accession>R7WC55</accession>
<sequence length="132" mass="13855">MAAVPHVVVITFPFASHAVKLFRLARALAAAAPAATFSFLSTAGSIAQLQEKNQDALEANLRFVEVPDGLLPPSSGGDGPAPPQNHIAPLGLFLAAAEAGGVKEGSYVRSGYWIPLEISRFTTISAYFHAPR</sequence>
<dbReference type="Gene3D" id="3.40.50.2000">
    <property type="entry name" value="Glycogen Phosphorylase B"/>
    <property type="match status" value="1"/>
</dbReference>
<proteinExistence type="predicted"/>
<dbReference type="EnsemblPlants" id="EMT15999">
    <property type="protein sequence ID" value="EMT15999"/>
    <property type="gene ID" value="F775_19965"/>
</dbReference>
<name>R7WC55_AEGTA</name>
<dbReference type="SUPFAM" id="SSF53756">
    <property type="entry name" value="UDP-Glycosyltransferase/glycogen phosphorylase"/>
    <property type="match status" value="1"/>
</dbReference>
<organism evidence="1">
    <name type="scientific">Aegilops tauschii</name>
    <name type="common">Tausch's goatgrass</name>
    <name type="synonym">Aegilops squarrosa</name>
    <dbReference type="NCBI Taxonomy" id="37682"/>
    <lineage>
        <taxon>Eukaryota</taxon>
        <taxon>Viridiplantae</taxon>
        <taxon>Streptophyta</taxon>
        <taxon>Embryophyta</taxon>
        <taxon>Tracheophyta</taxon>
        <taxon>Spermatophyta</taxon>
        <taxon>Magnoliopsida</taxon>
        <taxon>Liliopsida</taxon>
        <taxon>Poales</taxon>
        <taxon>Poaceae</taxon>
        <taxon>BOP clade</taxon>
        <taxon>Pooideae</taxon>
        <taxon>Triticodae</taxon>
        <taxon>Triticeae</taxon>
        <taxon>Triticinae</taxon>
        <taxon>Aegilops</taxon>
    </lineage>
</organism>
<reference evidence="1" key="1">
    <citation type="submission" date="2015-06" db="UniProtKB">
        <authorList>
            <consortium name="EnsemblPlants"/>
        </authorList>
    </citation>
    <scope>IDENTIFICATION</scope>
</reference>